<protein>
    <recommendedName>
        <fullName evidence="3">PAS domain-containing protein</fullName>
    </recommendedName>
</protein>
<name>A0A4Y6PVF3_PERCE</name>
<sequence>MIISDDFRAHFDPEELAELDRDSAVIFGLRRDLTLALMNEAWFRFARENGATQAFFEEYGLGSSYLQALPSPVRDFFAKRVRESMKRQERWAFDYLCPGKDTLQKFRMKVFPLEGGVGCLVSNSLIVELPHPDETGADLNMIDAYVGANNIATQCCHCQRVRLVADPTRWDWVPRLVDQMPNNISHSICPTCFAYFYPSEEGDEES</sequence>
<gene>
    <name evidence="1" type="ORF">FIV42_16720</name>
</gene>
<organism evidence="1 2">
    <name type="scientific">Persicimonas caeni</name>
    <dbReference type="NCBI Taxonomy" id="2292766"/>
    <lineage>
        <taxon>Bacteria</taxon>
        <taxon>Deltaproteobacteria</taxon>
        <taxon>Bradymonadales</taxon>
        <taxon>Bradymonadaceae</taxon>
        <taxon>Persicimonas</taxon>
    </lineage>
</organism>
<evidence type="ECO:0008006" key="3">
    <source>
        <dbReference type="Google" id="ProtNLM"/>
    </source>
</evidence>
<evidence type="ECO:0000313" key="1">
    <source>
        <dbReference type="EMBL" id="QDG52321.1"/>
    </source>
</evidence>
<keyword evidence="2" id="KW-1185">Reference proteome</keyword>
<dbReference type="AlphaFoldDB" id="A0A4Y6PVF3"/>
<proteinExistence type="predicted"/>
<accession>A0A4Y6PVF3</accession>
<accession>A0A5B8YAU8</accession>
<dbReference type="RefSeq" id="WP_141198793.1">
    <property type="nucleotide sequence ID" value="NZ_CP041186.1"/>
</dbReference>
<evidence type="ECO:0000313" key="2">
    <source>
        <dbReference type="Proteomes" id="UP000315995"/>
    </source>
</evidence>
<dbReference type="EMBL" id="CP041186">
    <property type="protein sequence ID" value="QDG52321.1"/>
    <property type="molecule type" value="Genomic_DNA"/>
</dbReference>
<dbReference type="OrthoDB" id="5503776at2"/>
<dbReference type="Proteomes" id="UP000315995">
    <property type="component" value="Chromosome"/>
</dbReference>
<reference evidence="1 2" key="1">
    <citation type="submission" date="2019-06" db="EMBL/GenBank/DDBJ databases">
        <title>Persicimonas caeni gen. nov., sp. nov., a predatory bacterium isolated from solar saltern.</title>
        <authorList>
            <person name="Wang S."/>
        </authorList>
    </citation>
    <scope>NUCLEOTIDE SEQUENCE [LARGE SCALE GENOMIC DNA]</scope>
    <source>
        <strain evidence="1 2">YN101</strain>
    </source>
</reference>